<dbReference type="EMBL" id="WJJP01000212">
    <property type="protein sequence ID" value="MBD3324278.1"/>
    <property type="molecule type" value="Genomic_DNA"/>
</dbReference>
<sequence>MRDNSAFEQELARLKRGMRLATLHHLLLRTLLIVLGLYTLAIGLEWLVAVNLRGEVAFYLLALALALLLAGISVFLTRKRIIDILIDIDTRLALHDRLSTAYEYHTAGKASTFKNLLIDEAQQALSHLTPKQMLPPNVAPLYRLFAVLIALNLVLLLVEHPPEFWPQASRTAQDESQSPETTDTPKAAPTSEVRENTATTSADLPPKPQEEIPNASHTPDMSQNSSLATRNPALKNVQGQPRETAQDADAGTRLEDIGLRELPVQQSPQFQQLSTEERNTLRNALNQMLHDQAPPVIEDERATLDQRQNLEEMLAALPDDLTSEEESGDPLQVDRQNSPNQDEGQSEQEANTSQNRSDNETSSSVAQNRDDERKPGGSGRGNASNRDGDADPDRDLADEDSAFAAGHGTSDGQKLPPNTLDTADGPALQDNILSARQEQYTVPIRSVTQIGESSLPEEEVVRVYRQELESILHKDEIPLNYREYIKNYFLLIGIREDQTTHATTD</sequence>
<dbReference type="Proteomes" id="UP000649604">
    <property type="component" value="Unassembled WGS sequence"/>
</dbReference>
<keyword evidence="2" id="KW-0472">Membrane</keyword>
<gene>
    <name evidence="3" type="ORF">GF339_06815</name>
</gene>
<feature type="compositionally biased region" description="Basic and acidic residues" evidence="1">
    <location>
        <begin position="386"/>
        <end position="395"/>
    </location>
</feature>
<comment type="caution">
    <text evidence="3">The sequence shown here is derived from an EMBL/GenBank/DDBJ whole genome shotgun (WGS) entry which is preliminary data.</text>
</comment>
<feature type="transmembrane region" description="Helical" evidence="2">
    <location>
        <begin position="21"/>
        <end position="44"/>
    </location>
</feature>
<organism evidence="3 4">
    <name type="scientific">candidate division KSB3 bacterium</name>
    <dbReference type="NCBI Taxonomy" id="2044937"/>
    <lineage>
        <taxon>Bacteria</taxon>
        <taxon>candidate division KSB3</taxon>
    </lineage>
</organism>
<feature type="region of interest" description="Disordered" evidence="1">
    <location>
        <begin position="168"/>
        <end position="227"/>
    </location>
</feature>
<feature type="transmembrane region" description="Helical" evidence="2">
    <location>
        <begin position="56"/>
        <end position="76"/>
    </location>
</feature>
<feature type="transmembrane region" description="Helical" evidence="2">
    <location>
        <begin position="141"/>
        <end position="158"/>
    </location>
</feature>
<feature type="compositionally biased region" description="Polar residues" evidence="1">
    <location>
        <begin position="215"/>
        <end position="227"/>
    </location>
</feature>
<feature type="compositionally biased region" description="Polar residues" evidence="1">
    <location>
        <begin position="168"/>
        <end position="184"/>
    </location>
</feature>
<keyword evidence="2" id="KW-1133">Transmembrane helix</keyword>
<evidence type="ECO:0000313" key="3">
    <source>
        <dbReference type="EMBL" id="MBD3324278.1"/>
    </source>
</evidence>
<protein>
    <submittedName>
        <fullName evidence="3">Uncharacterized protein</fullName>
    </submittedName>
</protein>
<name>A0A9D5JU46_9BACT</name>
<keyword evidence="2" id="KW-0812">Transmembrane</keyword>
<reference evidence="3" key="1">
    <citation type="submission" date="2019-11" db="EMBL/GenBank/DDBJ databases">
        <title>Microbial mats filling the niche in hypersaline microbial mats.</title>
        <authorList>
            <person name="Wong H.L."/>
            <person name="Macleod F.I."/>
            <person name="White R.A. III"/>
            <person name="Burns B.P."/>
        </authorList>
    </citation>
    <scope>NUCLEOTIDE SEQUENCE</scope>
    <source>
        <strain evidence="3">Rbin_158</strain>
    </source>
</reference>
<evidence type="ECO:0000313" key="4">
    <source>
        <dbReference type="Proteomes" id="UP000649604"/>
    </source>
</evidence>
<feature type="compositionally biased region" description="Polar residues" evidence="1">
    <location>
        <begin position="334"/>
        <end position="367"/>
    </location>
</feature>
<accession>A0A9D5JU46</accession>
<feature type="region of interest" description="Disordered" evidence="1">
    <location>
        <begin position="320"/>
        <end position="426"/>
    </location>
</feature>
<evidence type="ECO:0000256" key="2">
    <source>
        <dbReference type="SAM" id="Phobius"/>
    </source>
</evidence>
<evidence type="ECO:0000256" key="1">
    <source>
        <dbReference type="SAM" id="MobiDB-lite"/>
    </source>
</evidence>
<proteinExistence type="predicted"/>
<dbReference type="AlphaFoldDB" id="A0A9D5JU46"/>